<gene>
    <name evidence="2" type="ORF">Satyrvirus28_13</name>
</gene>
<dbReference type="EMBL" id="MK072464">
    <property type="protein sequence ID" value="AYV85655.1"/>
    <property type="molecule type" value="Genomic_DNA"/>
</dbReference>
<sequence>MTDAKYPIFCYGSNNPEQLQNRLGHAVGATYKARMVNAARVFTNSFGSQNGVATLIKCPGEDVLGLIFMATADDIKKLDQFEGSPHKYALKKVNVLVYENSNFVEKEVFAYIMTDTFLKTHAAGYLKPSDEYLAKIVKTLNTHWRKHGGKKFEPHHIPLHHDKKFCGYGAVFESI</sequence>
<dbReference type="InterPro" id="IPR036568">
    <property type="entry name" value="GGCT-like_sf"/>
</dbReference>
<accession>A0A3G5AEK5</accession>
<dbReference type="InterPro" id="IPR009288">
    <property type="entry name" value="AIG2-like_dom"/>
</dbReference>
<protein>
    <recommendedName>
        <fullName evidence="1">Gamma-glutamylcyclotransferase AIG2-like domain-containing protein</fullName>
    </recommendedName>
</protein>
<dbReference type="Pfam" id="PF06094">
    <property type="entry name" value="GGACT"/>
    <property type="match status" value="1"/>
</dbReference>
<name>A0A3G5AEK5_9VIRU</name>
<organism evidence="2">
    <name type="scientific">Satyrvirus sp</name>
    <dbReference type="NCBI Taxonomy" id="2487771"/>
    <lineage>
        <taxon>Viruses</taxon>
        <taxon>Varidnaviria</taxon>
        <taxon>Bamfordvirae</taxon>
        <taxon>Nucleocytoviricota</taxon>
        <taxon>Megaviricetes</taxon>
        <taxon>Imitervirales</taxon>
        <taxon>Mimiviridae</taxon>
        <taxon>Megamimivirinae</taxon>
    </lineage>
</organism>
<dbReference type="Gene3D" id="3.10.490.10">
    <property type="entry name" value="Gamma-glutamyl cyclotransferase-like"/>
    <property type="match status" value="1"/>
</dbReference>
<dbReference type="SUPFAM" id="SSF110857">
    <property type="entry name" value="Gamma-glutamyl cyclotransferase-like"/>
    <property type="match status" value="1"/>
</dbReference>
<reference evidence="2" key="1">
    <citation type="submission" date="2018-10" db="EMBL/GenBank/DDBJ databases">
        <title>Hidden diversity of soil giant viruses.</title>
        <authorList>
            <person name="Schulz F."/>
            <person name="Alteio L."/>
            <person name="Goudeau D."/>
            <person name="Ryan E.M."/>
            <person name="Malmstrom R.R."/>
            <person name="Blanchard J."/>
            <person name="Woyke T."/>
        </authorList>
    </citation>
    <scope>NUCLEOTIDE SEQUENCE</scope>
    <source>
        <strain evidence="2">SAV1</strain>
    </source>
</reference>
<evidence type="ECO:0000313" key="2">
    <source>
        <dbReference type="EMBL" id="AYV85655.1"/>
    </source>
</evidence>
<evidence type="ECO:0000259" key="1">
    <source>
        <dbReference type="Pfam" id="PF06094"/>
    </source>
</evidence>
<feature type="domain" description="Gamma-glutamylcyclotransferase AIG2-like" evidence="1">
    <location>
        <begin position="8"/>
        <end position="121"/>
    </location>
</feature>
<dbReference type="CDD" id="cd06661">
    <property type="entry name" value="GGCT_like"/>
    <property type="match status" value="1"/>
</dbReference>
<proteinExistence type="predicted"/>
<dbReference type="InterPro" id="IPR013024">
    <property type="entry name" value="GGCT-like"/>
</dbReference>